<name>A0ACB9R288_9MYRT</name>
<protein>
    <submittedName>
        <fullName evidence="1">Uncharacterized protein</fullName>
    </submittedName>
</protein>
<dbReference type="EMBL" id="CM042883">
    <property type="protein sequence ID" value="KAI4373020.1"/>
    <property type="molecule type" value="Genomic_DNA"/>
</dbReference>
<proteinExistence type="predicted"/>
<organism evidence="1 2">
    <name type="scientific">Melastoma candidum</name>
    <dbReference type="NCBI Taxonomy" id="119954"/>
    <lineage>
        <taxon>Eukaryota</taxon>
        <taxon>Viridiplantae</taxon>
        <taxon>Streptophyta</taxon>
        <taxon>Embryophyta</taxon>
        <taxon>Tracheophyta</taxon>
        <taxon>Spermatophyta</taxon>
        <taxon>Magnoliopsida</taxon>
        <taxon>eudicotyledons</taxon>
        <taxon>Gunneridae</taxon>
        <taxon>Pentapetalae</taxon>
        <taxon>rosids</taxon>
        <taxon>malvids</taxon>
        <taxon>Myrtales</taxon>
        <taxon>Melastomataceae</taxon>
        <taxon>Melastomatoideae</taxon>
        <taxon>Melastomateae</taxon>
        <taxon>Melastoma</taxon>
    </lineage>
</organism>
<comment type="caution">
    <text evidence="1">The sequence shown here is derived from an EMBL/GenBank/DDBJ whole genome shotgun (WGS) entry which is preliminary data.</text>
</comment>
<accession>A0ACB9R288</accession>
<gene>
    <name evidence="1" type="ORF">MLD38_011190</name>
</gene>
<evidence type="ECO:0000313" key="2">
    <source>
        <dbReference type="Proteomes" id="UP001057402"/>
    </source>
</evidence>
<dbReference type="Proteomes" id="UP001057402">
    <property type="component" value="Chromosome 4"/>
</dbReference>
<evidence type="ECO:0000313" key="1">
    <source>
        <dbReference type="EMBL" id="KAI4373020.1"/>
    </source>
</evidence>
<reference evidence="2" key="1">
    <citation type="journal article" date="2023" name="Front. Plant Sci.">
        <title>Chromosomal-level genome assembly of Melastoma candidum provides insights into trichome evolution.</title>
        <authorList>
            <person name="Zhong Y."/>
            <person name="Wu W."/>
            <person name="Sun C."/>
            <person name="Zou P."/>
            <person name="Liu Y."/>
            <person name="Dai S."/>
            <person name="Zhou R."/>
        </authorList>
    </citation>
    <scope>NUCLEOTIDE SEQUENCE [LARGE SCALE GENOMIC DNA]</scope>
</reference>
<keyword evidence="2" id="KW-1185">Reference proteome</keyword>
<sequence length="326" mass="36705">MAKTSSYEEEFIVNSRGLKLFTCRWLPAAGDPKALIFICHGYAMECSVTMESTAIRLLEAGYAVYGLDYEGHGKSGGMLGYVDSLDDVVDDCCIHFRSMCERKENKGRMRYLLSESMGGAISLLIHRKMPGFWDGAVLVAPMCKIADDVKPPAVVVTVLTKLCSVIPTWKIIPTKDIIDLAFKQPHIRDQVRSNPYCYKGRPRLKTGHELLRVSLELEKTLNQVSLPFIVLHGEEDRVTDIGVSRQLYEEASSTDKMFKSYPGMWHGLLYGETPENIDLVFADIIGWLDAKTSEGNSRLEREQKMAEDDDDHLAKDKATENGQWIK</sequence>